<dbReference type="InterPro" id="IPR058535">
    <property type="entry name" value="MafB19-deam"/>
</dbReference>
<dbReference type="InterPro" id="IPR016473">
    <property type="entry name" value="dCMP_deaminase"/>
</dbReference>
<protein>
    <submittedName>
        <fullName evidence="9">Deoxycytidylate deaminase</fullName>
    </submittedName>
</protein>
<dbReference type="EMBL" id="CP003257">
    <property type="protein sequence ID" value="AEX85968.1"/>
    <property type="molecule type" value="Genomic_DNA"/>
</dbReference>
<dbReference type="GO" id="GO:0008270">
    <property type="term" value="F:zinc ion binding"/>
    <property type="evidence" value="ECO:0007669"/>
    <property type="project" value="InterPro"/>
</dbReference>
<dbReference type="RefSeq" id="WP_014297039.1">
    <property type="nucleotide sequence ID" value="NC_016751.1"/>
</dbReference>
<name>H2J4M6_MARPK</name>
<evidence type="ECO:0000256" key="1">
    <source>
        <dbReference type="ARBA" id="ARBA00001947"/>
    </source>
</evidence>
<dbReference type="Proteomes" id="UP000007161">
    <property type="component" value="Chromosome"/>
</dbReference>
<dbReference type="InterPro" id="IPR016193">
    <property type="entry name" value="Cytidine_deaminase-like"/>
</dbReference>
<dbReference type="GO" id="GO:0052717">
    <property type="term" value="F:tRNA-specific adenosine-34 deaminase activity"/>
    <property type="evidence" value="ECO:0007669"/>
    <property type="project" value="UniProtKB-EC"/>
</dbReference>
<dbReference type="GO" id="GO:0002100">
    <property type="term" value="P:tRNA wobble adenosine to inosine editing"/>
    <property type="evidence" value="ECO:0007669"/>
    <property type="project" value="InterPro"/>
</dbReference>
<dbReference type="InterPro" id="IPR015517">
    <property type="entry name" value="dCMP_deaminase-rel"/>
</dbReference>
<organism evidence="9 10">
    <name type="scientific">Marinitoga piezophila (strain DSM 14283 / JCM 11233 / KA3)</name>
    <dbReference type="NCBI Taxonomy" id="443254"/>
    <lineage>
        <taxon>Bacteria</taxon>
        <taxon>Thermotogati</taxon>
        <taxon>Thermotogota</taxon>
        <taxon>Thermotogae</taxon>
        <taxon>Petrotogales</taxon>
        <taxon>Petrotogaceae</taxon>
        <taxon>Marinitoga</taxon>
    </lineage>
</organism>
<gene>
    <name evidence="9" type="ordered locus">Marpi_1578</name>
</gene>
<feature type="active site" description="Proton donor" evidence="6">
    <location>
        <position position="104"/>
    </location>
</feature>
<dbReference type="PROSITE" id="PS00903">
    <property type="entry name" value="CYT_DCMP_DEAMINASES_1"/>
    <property type="match status" value="1"/>
</dbReference>
<evidence type="ECO:0000256" key="5">
    <source>
        <dbReference type="ARBA" id="ARBA00022833"/>
    </source>
</evidence>
<dbReference type="HOGENOM" id="CLU_047993_2_3_0"/>
<dbReference type="InterPro" id="IPR016192">
    <property type="entry name" value="APOBEC/CMP_deaminase_Zn-bd"/>
</dbReference>
<feature type="binding site" evidence="7">
    <location>
        <position position="133"/>
    </location>
    <ligand>
        <name>Zn(2+)</name>
        <dbReference type="ChEBI" id="CHEBI:29105"/>
        <note>catalytic</note>
    </ligand>
</feature>
<feature type="binding site" evidence="7">
    <location>
        <position position="130"/>
    </location>
    <ligand>
        <name>Zn(2+)</name>
        <dbReference type="ChEBI" id="CHEBI:29105"/>
        <note>catalytic</note>
    </ligand>
</feature>
<dbReference type="eggNOG" id="COG2131">
    <property type="taxonomic scope" value="Bacteria"/>
</dbReference>
<dbReference type="AlphaFoldDB" id="H2J4M6"/>
<dbReference type="Gene3D" id="3.40.140.10">
    <property type="entry name" value="Cytidine Deaminase, domain 2"/>
    <property type="match status" value="1"/>
</dbReference>
<dbReference type="GO" id="GO:0005737">
    <property type="term" value="C:cytoplasm"/>
    <property type="evidence" value="ECO:0007669"/>
    <property type="project" value="TreeGrafter"/>
</dbReference>
<proteinExistence type="inferred from homology"/>
<keyword evidence="5 7" id="KW-0862">Zinc</keyword>
<dbReference type="KEGG" id="mpz:Marpi_1578"/>
<evidence type="ECO:0000256" key="7">
    <source>
        <dbReference type="PIRSR" id="PIRSR006019-2"/>
    </source>
</evidence>
<reference evidence="9 10" key="1">
    <citation type="journal article" date="2012" name="J. Bacteriol.">
        <title>Complete Genome Sequence of the Thermophilic, Piezophilic, Heterotrophic Bacterium Marinitoga piezophila KA3.</title>
        <authorList>
            <person name="Lucas S."/>
            <person name="Han J."/>
            <person name="Lapidus A."/>
            <person name="Cheng J.F."/>
            <person name="Goodwin L.A."/>
            <person name="Pitluck S."/>
            <person name="Peters L."/>
            <person name="Mikhailova N."/>
            <person name="Teshima H."/>
            <person name="Detter J.C."/>
            <person name="Han C."/>
            <person name="Tapia R."/>
            <person name="Land M."/>
            <person name="Hauser L."/>
            <person name="Kyrpides N.C."/>
            <person name="Ivanova N."/>
            <person name="Pagani I."/>
            <person name="Vannier P."/>
            <person name="Oger P."/>
            <person name="Bartlett D.H."/>
            <person name="Noll K.M."/>
            <person name="Woyke T."/>
            <person name="Jebbar M."/>
        </authorList>
    </citation>
    <scope>NUCLEOTIDE SEQUENCE [LARGE SCALE GENOMIC DNA]</scope>
    <source>
        <strain evidence="10">DSM 14283 / JCM 11233 / KA3</strain>
    </source>
</reference>
<dbReference type="Pfam" id="PF14437">
    <property type="entry name" value="MafB19-deam"/>
    <property type="match status" value="1"/>
</dbReference>
<dbReference type="CDD" id="cd01286">
    <property type="entry name" value="deoxycytidylate_deaminase"/>
    <property type="match status" value="1"/>
</dbReference>
<evidence type="ECO:0000256" key="4">
    <source>
        <dbReference type="ARBA" id="ARBA00022801"/>
    </source>
</evidence>
<dbReference type="SUPFAM" id="SSF53927">
    <property type="entry name" value="Cytidine deaminase-like"/>
    <property type="match status" value="1"/>
</dbReference>
<keyword evidence="4" id="KW-0378">Hydrolase</keyword>
<evidence type="ECO:0000313" key="10">
    <source>
        <dbReference type="Proteomes" id="UP000007161"/>
    </source>
</evidence>
<dbReference type="InterPro" id="IPR035105">
    <property type="entry name" value="Deoxycytidylate_deaminase_dom"/>
</dbReference>
<dbReference type="PROSITE" id="PS51747">
    <property type="entry name" value="CYT_DCMP_DEAMINASES_2"/>
    <property type="match status" value="1"/>
</dbReference>
<dbReference type="GO" id="GO:0004132">
    <property type="term" value="F:dCMP deaminase activity"/>
    <property type="evidence" value="ECO:0007669"/>
    <property type="project" value="InterPro"/>
</dbReference>
<evidence type="ECO:0000259" key="8">
    <source>
        <dbReference type="PROSITE" id="PS51747"/>
    </source>
</evidence>
<keyword evidence="3 7" id="KW-0479">Metal-binding</keyword>
<dbReference type="InterPro" id="IPR002125">
    <property type="entry name" value="CMP_dCMP_dom"/>
</dbReference>
<sequence length="173" mass="19781">MSLRDRVDEYIKKNKLLEISFPEKKNIEDWDIYFMKIAFLVSERSSCTHRKVGAVIVKDKRVLATGYNQPPSGFPHCDQITCIRDELNIKSGEHQEICYGLHAEQNALMQAAKFGISTDGATIYVTHQPCSVCARLIINAGIKRVIYGGDYPDSLTKLFFKLSNIEYRLFQLK</sequence>
<comment type="similarity">
    <text evidence="2">Belongs to the cytidine and deoxycytidylate deaminase family.</text>
</comment>
<feature type="domain" description="CMP/dCMP-type deaminase" evidence="8">
    <location>
        <begin position="29"/>
        <end position="158"/>
    </location>
</feature>
<evidence type="ECO:0000256" key="3">
    <source>
        <dbReference type="ARBA" id="ARBA00022723"/>
    </source>
</evidence>
<accession>H2J4M6</accession>
<keyword evidence="10" id="KW-1185">Reference proteome</keyword>
<evidence type="ECO:0000256" key="2">
    <source>
        <dbReference type="ARBA" id="ARBA00006576"/>
    </source>
</evidence>
<feature type="binding site" evidence="7">
    <location>
        <position position="102"/>
    </location>
    <ligand>
        <name>Zn(2+)</name>
        <dbReference type="ChEBI" id="CHEBI:29105"/>
        <note>catalytic</note>
    </ligand>
</feature>
<dbReference type="GO" id="GO:0006220">
    <property type="term" value="P:pyrimidine nucleotide metabolic process"/>
    <property type="evidence" value="ECO:0007669"/>
    <property type="project" value="InterPro"/>
</dbReference>
<dbReference type="OrthoDB" id="9788517at2"/>
<dbReference type="PANTHER" id="PTHR11086:SF18">
    <property type="entry name" value="DEOXYCYTIDYLATE DEAMINASE"/>
    <property type="match status" value="1"/>
</dbReference>
<dbReference type="PIRSF" id="PIRSF006019">
    <property type="entry name" value="dCMP_deaminase"/>
    <property type="match status" value="1"/>
</dbReference>
<comment type="cofactor">
    <cofactor evidence="1 7">
        <name>Zn(2+)</name>
        <dbReference type="ChEBI" id="CHEBI:29105"/>
    </cofactor>
</comment>
<dbReference type="PANTHER" id="PTHR11086">
    <property type="entry name" value="DEOXYCYTIDYLATE DEAMINASE-RELATED"/>
    <property type="match status" value="1"/>
</dbReference>
<evidence type="ECO:0000313" key="9">
    <source>
        <dbReference type="EMBL" id="AEX85968.1"/>
    </source>
</evidence>
<evidence type="ECO:0000256" key="6">
    <source>
        <dbReference type="PIRSR" id="PIRSR006019-1"/>
    </source>
</evidence>
<dbReference type="STRING" id="443254.Marpi_1578"/>
<reference evidence="10" key="2">
    <citation type="submission" date="2012-01" db="EMBL/GenBank/DDBJ databases">
        <title>Complete sequence of chromosome of Marinitoga piezophila KA3.</title>
        <authorList>
            <person name="Lucas S."/>
            <person name="Han J."/>
            <person name="Lapidus A."/>
            <person name="Cheng J.-F."/>
            <person name="Goodwin L."/>
            <person name="Pitluck S."/>
            <person name="Peters L."/>
            <person name="Mikhailova N."/>
            <person name="Teshima H."/>
            <person name="Detter J.C."/>
            <person name="Han C."/>
            <person name="Tapia R."/>
            <person name="Land M."/>
            <person name="Hauser L."/>
            <person name="Kyrpides N."/>
            <person name="Ivanova N."/>
            <person name="Pagani I."/>
            <person name="Jebbar M."/>
            <person name="Vannier P."/>
            <person name="Oger P."/>
            <person name="Cario A."/>
            <person name="Bartlett D."/>
            <person name="Noll K.M."/>
            <person name="Woyke T."/>
        </authorList>
    </citation>
    <scope>NUCLEOTIDE SEQUENCE [LARGE SCALE GENOMIC DNA]</scope>
    <source>
        <strain evidence="10">DSM 14283 / JCM 11233 / KA3</strain>
    </source>
</reference>